<feature type="active site" description="Proton acceptor" evidence="15 16">
    <location>
        <position position="247"/>
    </location>
</feature>
<dbReference type="InterPro" id="IPR028281">
    <property type="entry name" value="Sirohaem_synthase_central"/>
</dbReference>
<feature type="binding site" evidence="15">
    <location>
        <position position="411"/>
    </location>
    <ligand>
        <name>S-adenosyl-L-methionine</name>
        <dbReference type="ChEBI" id="CHEBI:59789"/>
    </ligand>
</feature>
<comment type="pathway">
    <text evidence="15">Porphyrin-containing compound metabolism; siroheme biosynthesis; siroheme from sirohydrochlorin: step 1/1.</text>
</comment>
<dbReference type="InterPro" id="IPR012409">
    <property type="entry name" value="Sirohaem_synth"/>
</dbReference>
<comment type="function">
    <text evidence="15">Multifunctional enzyme that catalyzes the SAM-dependent methylations of uroporphyrinogen III at position C-2 and C-7 to form precorrin-2 via precorrin-1. Then it catalyzes the NAD-dependent ring dehydrogenation of precorrin-2 to yield sirohydrochlorin. Finally, it catalyzes the ferrochelation of sirohydrochlorin to yield siroheme.</text>
</comment>
<feature type="modified residue" description="Phosphoserine" evidence="15">
    <location>
        <position position="128"/>
    </location>
</feature>
<evidence type="ECO:0000256" key="17">
    <source>
        <dbReference type="RuleBase" id="RU003960"/>
    </source>
</evidence>
<keyword evidence="5 15" id="KW-0808">Transferase</keyword>
<dbReference type="InterPro" id="IPR006366">
    <property type="entry name" value="CobA/CysG_C"/>
</dbReference>
<evidence type="ECO:0000256" key="12">
    <source>
        <dbReference type="ARBA" id="ARBA00025705"/>
    </source>
</evidence>
<feature type="domain" description="Siroheme synthase central" evidence="20">
    <location>
        <begin position="119"/>
        <end position="144"/>
    </location>
</feature>
<evidence type="ECO:0000256" key="3">
    <source>
        <dbReference type="ARBA" id="ARBA00022573"/>
    </source>
</evidence>
<dbReference type="InterPro" id="IPR014776">
    <property type="entry name" value="4pyrrole_Mease_sub2"/>
</dbReference>
<feature type="binding site" evidence="15">
    <location>
        <begin position="43"/>
        <end position="44"/>
    </location>
    <ligand>
        <name>NAD(+)</name>
        <dbReference type="ChEBI" id="CHEBI:57540"/>
    </ligand>
</feature>
<evidence type="ECO:0000256" key="6">
    <source>
        <dbReference type="ARBA" id="ARBA00022691"/>
    </source>
</evidence>
<dbReference type="GO" id="GO:0004851">
    <property type="term" value="F:uroporphyrin-III C-methyltransferase activity"/>
    <property type="evidence" value="ECO:0007669"/>
    <property type="project" value="UniProtKB-UniRule"/>
</dbReference>
<feature type="binding site" evidence="15">
    <location>
        <position position="305"/>
    </location>
    <ligand>
        <name>S-adenosyl-L-methionine</name>
        <dbReference type="ChEBI" id="CHEBI:59789"/>
    </ligand>
</feature>
<evidence type="ECO:0000256" key="5">
    <source>
        <dbReference type="ARBA" id="ARBA00022679"/>
    </source>
</evidence>
<dbReference type="FunFam" id="3.40.1010.10:FF:000001">
    <property type="entry name" value="Siroheme synthase"/>
    <property type="match status" value="1"/>
</dbReference>
<comment type="similarity">
    <text evidence="2 17">Belongs to the precorrin methyltransferase family.</text>
</comment>
<comment type="similarity">
    <text evidence="15">In the N-terminal section; belongs to the precorrin-2 dehydrogenase / sirohydrochlorin ferrochelatase family.</text>
</comment>
<evidence type="ECO:0000256" key="15">
    <source>
        <dbReference type="HAMAP-Rule" id="MF_01646"/>
    </source>
</evidence>
<feature type="binding site" evidence="15">
    <location>
        <position position="224"/>
    </location>
    <ligand>
        <name>S-adenosyl-L-methionine</name>
        <dbReference type="ChEBI" id="CHEBI:59789"/>
    </ligand>
</feature>
<evidence type="ECO:0000256" key="8">
    <source>
        <dbReference type="ARBA" id="ARBA00023027"/>
    </source>
</evidence>
<comment type="pathway">
    <text evidence="14 15">Cofactor biosynthesis; adenosylcobalamin biosynthesis; precorrin-2 from uroporphyrinogen III: step 1/1.</text>
</comment>
<feature type="binding site" evidence="15">
    <location>
        <begin position="22"/>
        <end position="23"/>
    </location>
    <ligand>
        <name>NAD(+)</name>
        <dbReference type="ChEBI" id="CHEBI:57540"/>
    </ligand>
</feature>
<dbReference type="InterPro" id="IPR014777">
    <property type="entry name" value="4pyrrole_Mease_sub1"/>
</dbReference>
<keyword evidence="6 15" id="KW-0949">S-adenosyl-L-methionine</keyword>
<dbReference type="FunFam" id="3.30.950.10:FF:000001">
    <property type="entry name" value="Siroheme synthase"/>
    <property type="match status" value="1"/>
</dbReference>
<feature type="domain" description="Sirohaem synthase dimerisation" evidence="19">
    <location>
        <begin position="150"/>
        <end position="207"/>
    </location>
</feature>
<dbReference type="GO" id="GO:0051266">
    <property type="term" value="F:sirohydrochlorin ferrochelatase activity"/>
    <property type="evidence" value="ECO:0007669"/>
    <property type="project" value="UniProtKB-EC"/>
</dbReference>
<comment type="pathway">
    <text evidence="12 15">Porphyrin-containing compound metabolism; siroheme biosynthesis; precorrin-2 from uroporphyrinogen III: step 1/1.</text>
</comment>
<feature type="region of interest" description="Precorrin-2 dehydrogenase / sirohydrochlorin ferrochelatase" evidence="15">
    <location>
        <begin position="1"/>
        <end position="203"/>
    </location>
</feature>
<feature type="binding site" evidence="15">
    <location>
        <begin position="300"/>
        <end position="302"/>
    </location>
    <ligand>
        <name>S-adenosyl-L-methionine</name>
        <dbReference type="ChEBI" id="CHEBI:59789"/>
    </ligand>
</feature>
<comment type="similarity">
    <text evidence="15">In the C-terminal section; belongs to the precorrin methyltransferase family.</text>
</comment>
<comment type="catalytic activity">
    <reaction evidence="15">
        <text>uroporphyrinogen III + 2 S-adenosyl-L-methionine = precorrin-2 + 2 S-adenosyl-L-homocysteine + H(+)</text>
        <dbReference type="Rhea" id="RHEA:32459"/>
        <dbReference type="ChEBI" id="CHEBI:15378"/>
        <dbReference type="ChEBI" id="CHEBI:57308"/>
        <dbReference type="ChEBI" id="CHEBI:57856"/>
        <dbReference type="ChEBI" id="CHEBI:58827"/>
        <dbReference type="ChEBI" id="CHEBI:59789"/>
        <dbReference type="EC" id="2.1.1.107"/>
    </reaction>
</comment>
<dbReference type="Gene3D" id="3.30.950.10">
    <property type="entry name" value="Methyltransferase, Cobalt-precorrin-4 Transmethylase, Domain 2"/>
    <property type="match status" value="1"/>
</dbReference>
<dbReference type="NCBIfam" id="TIGR01470">
    <property type="entry name" value="cysG_Nterm"/>
    <property type="match status" value="1"/>
</dbReference>
<dbReference type="Gene3D" id="3.40.50.720">
    <property type="entry name" value="NAD(P)-binding Rossmann-like Domain"/>
    <property type="match status" value="1"/>
</dbReference>
<dbReference type="InterPro" id="IPR003043">
    <property type="entry name" value="Uropor_MeTrfase_CS"/>
</dbReference>
<dbReference type="InterPro" id="IPR006367">
    <property type="entry name" value="Sirohaem_synthase_N"/>
</dbReference>
<dbReference type="PIRSF" id="PIRSF036426">
    <property type="entry name" value="Sirohaem_synth"/>
    <property type="match status" value="1"/>
</dbReference>
<evidence type="ECO:0000256" key="2">
    <source>
        <dbReference type="ARBA" id="ARBA00005879"/>
    </source>
</evidence>
<evidence type="ECO:0000256" key="14">
    <source>
        <dbReference type="ARBA" id="ARBA00060548"/>
    </source>
</evidence>
<evidence type="ECO:0000259" key="19">
    <source>
        <dbReference type="Pfam" id="PF10414"/>
    </source>
</evidence>
<sequence length="465" mass="51001">MSHYPLFADLKNRPVLLAGAGKVAERKAESLLSAGARVRVVAETLNPQFQQWAAEGKIVWLGGLFEEAMLDEVYFVIAATDNGMFNRRVFEAAERRVKLCNTVDTADLCSFIVPAVVDRGPLKIAISSGGTAPVLARKWRQIIETLIPLHTGTMARIAGKWREKVKQTIHHVERRRYFWEKLFDSRFSIFAAQNNIEAAERELITQLNRETPFGGEVVLVGAGPGDPGLLTIHALQAIQAADTVFYDALVSDEILAMVRKDAVKISVGKRAGAHHVQQEETNRLLVEHAQKGERVVRLKGGDPFVFGRGGEEVQTLHQAGIAYRIVPGITAALGATAYAGIPLTHRDCAQGALFVTGHSKHEGSQPDWQTLALSRQTLVIYMGTLKAAEIAEKLMAYGRQPSTPVAVISNGTLPHQTVRTGRLKDLGLLAAEAERPALMVIGEVVALRDEMKWFGEFVECYEEAA</sequence>
<evidence type="ECO:0000259" key="18">
    <source>
        <dbReference type="Pfam" id="PF00590"/>
    </source>
</evidence>
<keyword evidence="9 15" id="KW-0456">Lyase</keyword>
<dbReference type="GO" id="GO:0032259">
    <property type="term" value="P:methylation"/>
    <property type="evidence" value="ECO:0007669"/>
    <property type="project" value="UniProtKB-KW"/>
</dbReference>
<evidence type="ECO:0000259" key="20">
    <source>
        <dbReference type="Pfam" id="PF14824"/>
    </source>
</evidence>
<keyword evidence="10 15" id="KW-0627">Porphyrin biosynthesis</keyword>
<feature type="region of interest" description="Uroporphyrinogen-III C-methyltransferase" evidence="15">
    <location>
        <begin position="215"/>
        <end position="465"/>
    </location>
</feature>
<comment type="catalytic activity">
    <reaction evidence="15">
        <text>siroheme + 2 H(+) = sirohydrochlorin + Fe(2+)</text>
        <dbReference type="Rhea" id="RHEA:24360"/>
        <dbReference type="ChEBI" id="CHEBI:15378"/>
        <dbReference type="ChEBI" id="CHEBI:29033"/>
        <dbReference type="ChEBI" id="CHEBI:58351"/>
        <dbReference type="ChEBI" id="CHEBI:60052"/>
        <dbReference type="EC" id="4.99.1.4"/>
    </reaction>
</comment>
<evidence type="ECO:0000256" key="7">
    <source>
        <dbReference type="ARBA" id="ARBA00023002"/>
    </source>
</evidence>
<dbReference type="Pfam" id="PF10414">
    <property type="entry name" value="CysG_dimeriser"/>
    <property type="match status" value="1"/>
</dbReference>
<name>A0A9W5IR02_NEISU</name>
<dbReference type="EC" id="1.3.1.76" evidence="15"/>
<comment type="pathway">
    <text evidence="15">Cofactor biosynthesis; adenosylcobalamin biosynthesis; sirohydrochlorin from precorrin-2: step 1/1.</text>
</comment>
<dbReference type="Proteomes" id="UP000004621">
    <property type="component" value="Unassembled WGS sequence"/>
</dbReference>
<dbReference type="HAMAP" id="MF_01646">
    <property type="entry name" value="Siroheme_synth"/>
    <property type="match status" value="1"/>
</dbReference>
<dbReference type="GO" id="GO:0043115">
    <property type="term" value="F:precorrin-2 dehydrogenase activity"/>
    <property type="evidence" value="ECO:0007669"/>
    <property type="project" value="UniProtKB-UniRule"/>
</dbReference>
<evidence type="ECO:0000313" key="21">
    <source>
        <dbReference type="EMBL" id="EFC52168.1"/>
    </source>
</evidence>
<dbReference type="InterPro" id="IPR036291">
    <property type="entry name" value="NAD(P)-bd_dom_sf"/>
</dbReference>
<dbReference type="Pfam" id="PF00590">
    <property type="entry name" value="TP_methylase"/>
    <property type="match status" value="1"/>
</dbReference>
<comment type="caution">
    <text evidence="21">The sequence shown here is derived from an EMBL/GenBank/DDBJ whole genome shotgun (WGS) entry which is preliminary data.</text>
</comment>
<dbReference type="InterPro" id="IPR037115">
    <property type="entry name" value="Sirohaem_synt_dimer_dom_sf"/>
</dbReference>
<proteinExistence type="inferred from homology"/>
<dbReference type="SUPFAM" id="SSF53790">
    <property type="entry name" value="Tetrapyrrole methylase"/>
    <property type="match status" value="1"/>
</dbReference>
<dbReference type="PANTHER" id="PTHR45790">
    <property type="entry name" value="SIROHEME SYNTHASE-RELATED"/>
    <property type="match status" value="1"/>
</dbReference>
<dbReference type="EC" id="2.1.1.107" evidence="15"/>
<dbReference type="PROSITE" id="PS00839">
    <property type="entry name" value="SUMT_1"/>
    <property type="match status" value="1"/>
</dbReference>
<evidence type="ECO:0000256" key="4">
    <source>
        <dbReference type="ARBA" id="ARBA00022603"/>
    </source>
</evidence>
<dbReference type="PROSITE" id="PS00840">
    <property type="entry name" value="SUMT_2"/>
    <property type="match status" value="1"/>
</dbReference>
<accession>A0A9W5IR02</accession>
<dbReference type="GO" id="GO:0051287">
    <property type="term" value="F:NAD binding"/>
    <property type="evidence" value="ECO:0007669"/>
    <property type="project" value="InterPro"/>
</dbReference>
<dbReference type="NCBIfam" id="TIGR01469">
    <property type="entry name" value="cobA_cysG_Cterm"/>
    <property type="match status" value="1"/>
</dbReference>
<dbReference type="GO" id="GO:0009236">
    <property type="term" value="P:cobalamin biosynthetic process"/>
    <property type="evidence" value="ECO:0007669"/>
    <property type="project" value="UniProtKB-UniRule"/>
</dbReference>
<feature type="binding site" evidence="15">
    <location>
        <begin position="330"/>
        <end position="331"/>
    </location>
    <ligand>
        <name>S-adenosyl-L-methionine</name>
        <dbReference type="ChEBI" id="CHEBI:59789"/>
    </ligand>
</feature>
<dbReference type="InterPro" id="IPR035996">
    <property type="entry name" value="4pyrrol_Methylase_sf"/>
</dbReference>
<dbReference type="RefSeq" id="WP_004519908.1">
    <property type="nucleotide sequence ID" value="NZ_ACEO02000005.1"/>
</dbReference>
<dbReference type="Gene3D" id="3.40.1010.10">
    <property type="entry name" value="Cobalt-precorrin-4 Transmethylase, Domain 1"/>
    <property type="match status" value="1"/>
</dbReference>
<dbReference type="EMBL" id="ACEO02000005">
    <property type="protein sequence ID" value="EFC52168.1"/>
    <property type="molecule type" value="Genomic_DNA"/>
</dbReference>
<comment type="catalytic activity">
    <reaction evidence="13 15">
        <text>precorrin-2 + NAD(+) = sirohydrochlorin + NADH + 2 H(+)</text>
        <dbReference type="Rhea" id="RHEA:15613"/>
        <dbReference type="ChEBI" id="CHEBI:15378"/>
        <dbReference type="ChEBI" id="CHEBI:57540"/>
        <dbReference type="ChEBI" id="CHEBI:57945"/>
        <dbReference type="ChEBI" id="CHEBI:58351"/>
        <dbReference type="ChEBI" id="CHEBI:58827"/>
        <dbReference type="EC" id="1.3.1.76"/>
    </reaction>
</comment>
<dbReference type="NCBIfam" id="NF007922">
    <property type="entry name" value="PRK10637.1"/>
    <property type="match status" value="1"/>
</dbReference>
<feature type="domain" description="Tetrapyrrole methylase" evidence="18">
    <location>
        <begin position="217"/>
        <end position="426"/>
    </location>
</feature>
<gene>
    <name evidence="21" type="primary">cobA</name>
    <name evidence="15" type="synonym">cysG</name>
    <name evidence="21" type="ORF">NEISUBOT_04270</name>
</gene>
<feature type="binding site" evidence="15">
    <location>
        <position position="382"/>
    </location>
    <ligand>
        <name>S-adenosyl-L-methionine</name>
        <dbReference type="ChEBI" id="CHEBI:59789"/>
    </ligand>
</feature>
<keyword evidence="8 15" id="KW-0520">NAD</keyword>
<dbReference type="Pfam" id="PF14824">
    <property type="entry name" value="Sirohm_synth_M"/>
    <property type="match status" value="1"/>
</dbReference>
<reference evidence="21 22" key="1">
    <citation type="submission" date="2010-01" db="EMBL/GenBank/DDBJ databases">
        <authorList>
            <person name="Weinstock G."/>
            <person name="Sodergren E."/>
            <person name="Clifton S."/>
            <person name="Fulton L."/>
            <person name="Fulton B."/>
            <person name="Courtney L."/>
            <person name="Fronick C."/>
            <person name="Harrison M."/>
            <person name="Strong C."/>
            <person name="Farmer C."/>
            <person name="Delahaunty K."/>
            <person name="Markovic C."/>
            <person name="Hall O."/>
            <person name="Minx P."/>
            <person name="Tomlinson C."/>
            <person name="Mitreva M."/>
            <person name="Nelson J."/>
            <person name="Hou S."/>
            <person name="Wollam A."/>
            <person name="Pepin K.H."/>
            <person name="Johnson M."/>
            <person name="Bhonagiri V."/>
            <person name="Nash W.E."/>
            <person name="Warren W."/>
            <person name="Chinwalla A."/>
            <person name="Mardis E.R."/>
            <person name="Wilson R.K."/>
        </authorList>
    </citation>
    <scope>NUCLEOTIDE SEQUENCE [LARGE SCALE GENOMIC DNA]</scope>
    <source>
        <strain evidence="21 22">NJ9703</strain>
    </source>
</reference>
<evidence type="ECO:0000256" key="13">
    <source>
        <dbReference type="ARBA" id="ARBA00047561"/>
    </source>
</evidence>
<keyword evidence="11 15" id="KW-0511">Multifunctional enzyme</keyword>
<evidence type="ECO:0000256" key="9">
    <source>
        <dbReference type="ARBA" id="ARBA00023239"/>
    </source>
</evidence>
<dbReference type="CDD" id="cd11642">
    <property type="entry name" value="SUMT"/>
    <property type="match status" value="1"/>
</dbReference>
<evidence type="ECO:0000256" key="1">
    <source>
        <dbReference type="ARBA" id="ARBA00005010"/>
    </source>
</evidence>
<dbReference type="InterPro" id="IPR050161">
    <property type="entry name" value="Siro_Cobalamin_biosynth"/>
</dbReference>
<keyword evidence="7 15" id="KW-0560">Oxidoreductase</keyword>
<feature type="active site" description="Proton donor" evidence="15 16">
    <location>
        <position position="269"/>
    </location>
</feature>
<dbReference type="InterPro" id="IPR000878">
    <property type="entry name" value="4pyrrol_Mease"/>
</dbReference>
<dbReference type="PANTHER" id="PTHR45790:SF1">
    <property type="entry name" value="SIROHEME SYNTHASE"/>
    <property type="match status" value="1"/>
</dbReference>
<dbReference type="Gene3D" id="3.30.160.110">
    <property type="entry name" value="Siroheme synthase, domain 2"/>
    <property type="match status" value="1"/>
</dbReference>
<comment type="pathway">
    <text evidence="1 15">Porphyrin-containing compound metabolism; siroheme biosynthesis; sirohydrochlorin from precorrin-2: step 1/1.</text>
</comment>
<dbReference type="Gene3D" id="1.10.8.210">
    <property type="entry name" value="Sirohaem synthase, dimerisation domain"/>
    <property type="match status" value="1"/>
</dbReference>
<dbReference type="Pfam" id="PF13241">
    <property type="entry name" value="NAD_binding_7"/>
    <property type="match status" value="1"/>
</dbReference>
<evidence type="ECO:0000313" key="22">
    <source>
        <dbReference type="Proteomes" id="UP000004621"/>
    </source>
</evidence>
<dbReference type="SUPFAM" id="SSF51735">
    <property type="entry name" value="NAD(P)-binding Rossmann-fold domains"/>
    <property type="match status" value="1"/>
</dbReference>
<organism evidence="21 22">
    <name type="scientific">Neisseria subflava NJ9703</name>
    <dbReference type="NCBI Taxonomy" id="546268"/>
    <lineage>
        <taxon>Bacteria</taxon>
        <taxon>Pseudomonadati</taxon>
        <taxon>Pseudomonadota</taxon>
        <taxon>Betaproteobacteria</taxon>
        <taxon>Neisseriales</taxon>
        <taxon>Neisseriaceae</taxon>
        <taxon>Neisseria</taxon>
    </lineage>
</organism>
<dbReference type="InterPro" id="IPR019478">
    <property type="entry name" value="Sirohaem_synthase_dimer_dom"/>
</dbReference>
<protein>
    <recommendedName>
        <fullName evidence="15">Siroheme synthase</fullName>
    </recommendedName>
    <domain>
        <recommendedName>
            <fullName evidence="15">Uroporphyrinogen-III C-methyltransferase</fullName>
            <shortName evidence="15">Urogen III methylase</shortName>
            <ecNumber evidence="15">2.1.1.107</ecNumber>
        </recommendedName>
        <alternativeName>
            <fullName evidence="15">SUMT</fullName>
        </alternativeName>
        <alternativeName>
            <fullName evidence="15">Uroporphyrinogen III methylase</fullName>
            <shortName evidence="15">UROM</shortName>
        </alternativeName>
    </domain>
    <domain>
        <recommendedName>
            <fullName evidence="15">Precorrin-2 dehydrogenase</fullName>
            <ecNumber evidence="15">1.3.1.76</ecNumber>
        </recommendedName>
    </domain>
    <domain>
        <recommendedName>
            <fullName evidence="15">Sirohydrochlorin ferrochelatase</fullName>
            <ecNumber evidence="15">4.99.1.4</ecNumber>
        </recommendedName>
    </domain>
</protein>
<dbReference type="NCBIfam" id="NF004790">
    <property type="entry name" value="PRK06136.1"/>
    <property type="match status" value="1"/>
</dbReference>
<evidence type="ECO:0000256" key="16">
    <source>
        <dbReference type="PIRSR" id="PIRSR036426-1"/>
    </source>
</evidence>
<dbReference type="SUPFAM" id="SSF75615">
    <property type="entry name" value="Siroheme synthase middle domains-like"/>
    <property type="match status" value="1"/>
</dbReference>
<keyword evidence="4 15" id="KW-0489">Methyltransferase</keyword>
<evidence type="ECO:0000256" key="11">
    <source>
        <dbReference type="ARBA" id="ARBA00023268"/>
    </source>
</evidence>
<dbReference type="GO" id="GO:0019354">
    <property type="term" value="P:siroheme biosynthetic process"/>
    <property type="evidence" value="ECO:0007669"/>
    <property type="project" value="UniProtKB-UniRule"/>
</dbReference>
<dbReference type="AlphaFoldDB" id="A0A9W5IR02"/>
<evidence type="ECO:0000256" key="10">
    <source>
        <dbReference type="ARBA" id="ARBA00023244"/>
    </source>
</evidence>
<dbReference type="EC" id="4.99.1.4" evidence="15"/>
<keyword evidence="15" id="KW-0597">Phosphoprotein</keyword>
<keyword evidence="3 15" id="KW-0169">Cobalamin biosynthesis</keyword>